<reference evidence="2" key="2">
    <citation type="submission" date="2025-08" db="UniProtKB">
        <authorList>
            <consortium name="Ensembl"/>
        </authorList>
    </citation>
    <scope>IDENTIFICATION</scope>
</reference>
<sequence length="453" mass="53534">MNTNTNSATMEDKKRLIEKLKRELKNGQFSYEDMLRENAEEIDLKLETMNCKYNTLTKEYRNKLAVTEATQQEQFESLFSEKETVLDDLGKIWEEVKRMMKEREKISKDNEIEYNKRIWECFEITHRGWLDNLDEQLAHERKEQELKQFISKRKVARVQEEHEHQKFSTSLQSKKQSILIVQATLKKMKRKNKEDTEERAEKHQCLMKENKHYLEDYIRIQNKAMHLKVTEDKKLEEVWRTLNSEVNQLSETALKLYSLICKKYLGLKWEHPSEEASQTKVFEHSQGVEEGNMITAEMLWTEVAILLADDPEEKIQTDKKLDEILRKSGIKENDRPKLVQFLRMYNKPAEEGIGALCDTAAMKCNDILPALKSFLKQNGRSEVSSAKIVETAHWKSLAYAISKNEVKQLDAVETLIHEYIKILRELSDVVAENERQRELNAEHHLCLYKYERA</sequence>
<dbReference type="GO" id="GO:0005858">
    <property type="term" value="C:axonemal dynein complex"/>
    <property type="evidence" value="ECO:0007669"/>
    <property type="project" value="InterPro"/>
</dbReference>
<dbReference type="GO" id="GO:0070286">
    <property type="term" value="P:axonemal dynein complex assembly"/>
    <property type="evidence" value="ECO:0007669"/>
    <property type="project" value="InterPro"/>
</dbReference>
<name>A0A8C5HUF1_GOUWI</name>
<dbReference type="Proteomes" id="UP000694680">
    <property type="component" value="Chromosome 13"/>
</dbReference>
<proteinExistence type="predicted"/>
<protein>
    <submittedName>
        <fullName evidence="2">Dynein regulatory complex protein 1-like</fullName>
    </submittedName>
</protein>
<dbReference type="Ensembl" id="ENSGWIT00000052865.1">
    <property type="protein sequence ID" value="ENSGWIP00000048899.1"/>
    <property type="gene ID" value="ENSGWIG00000023898.1"/>
</dbReference>
<feature type="coiled-coil region" evidence="1">
    <location>
        <begin position="17"/>
        <end position="59"/>
    </location>
</feature>
<reference evidence="2" key="3">
    <citation type="submission" date="2025-09" db="UniProtKB">
        <authorList>
            <consortium name="Ensembl"/>
        </authorList>
    </citation>
    <scope>IDENTIFICATION</scope>
</reference>
<evidence type="ECO:0000256" key="1">
    <source>
        <dbReference type="SAM" id="Coils"/>
    </source>
</evidence>
<reference evidence="2" key="1">
    <citation type="submission" date="2020-06" db="EMBL/GenBank/DDBJ databases">
        <authorList>
            <consortium name="Wellcome Sanger Institute Data Sharing"/>
        </authorList>
    </citation>
    <scope>NUCLEOTIDE SEQUENCE [LARGE SCALE GENOMIC DNA]</scope>
</reference>
<gene>
    <name evidence="2" type="primary">LOC114473992</name>
</gene>
<dbReference type="PANTHER" id="PTHR21625">
    <property type="entry name" value="NYD-SP28 PROTEIN"/>
    <property type="match status" value="1"/>
</dbReference>
<dbReference type="AlphaFoldDB" id="A0A8C5HUF1"/>
<organism evidence="2 3">
    <name type="scientific">Gouania willdenowi</name>
    <name type="common">Blunt-snouted clingfish</name>
    <name type="synonym">Lepadogaster willdenowi</name>
    <dbReference type="NCBI Taxonomy" id="441366"/>
    <lineage>
        <taxon>Eukaryota</taxon>
        <taxon>Metazoa</taxon>
        <taxon>Chordata</taxon>
        <taxon>Craniata</taxon>
        <taxon>Vertebrata</taxon>
        <taxon>Euteleostomi</taxon>
        <taxon>Actinopterygii</taxon>
        <taxon>Neopterygii</taxon>
        <taxon>Teleostei</taxon>
        <taxon>Neoteleostei</taxon>
        <taxon>Acanthomorphata</taxon>
        <taxon>Ovalentaria</taxon>
        <taxon>Blenniimorphae</taxon>
        <taxon>Blenniiformes</taxon>
        <taxon>Gobiesocoidei</taxon>
        <taxon>Gobiesocidae</taxon>
        <taxon>Gobiesocinae</taxon>
        <taxon>Gouania</taxon>
    </lineage>
</organism>
<evidence type="ECO:0000313" key="2">
    <source>
        <dbReference type="Ensembl" id="ENSGWIP00000048899.1"/>
    </source>
</evidence>
<keyword evidence="3" id="KW-1185">Reference proteome</keyword>
<dbReference type="InterPro" id="IPR039750">
    <property type="entry name" value="DRC1/DRC2"/>
</dbReference>
<dbReference type="GO" id="GO:0003352">
    <property type="term" value="P:regulation of cilium movement"/>
    <property type="evidence" value="ECO:0007669"/>
    <property type="project" value="TreeGrafter"/>
</dbReference>
<evidence type="ECO:0000313" key="3">
    <source>
        <dbReference type="Proteomes" id="UP000694680"/>
    </source>
</evidence>
<dbReference type="GO" id="GO:0060285">
    <property type="term" value="P:cilium-dependent cell motility"/>
    <property type="evidence" value="ECO:0007669"/>
    <property type="project" value="TreeGrafter"/>
</dbReference>
<keyword evidence="1" id="KW-0175">Coiled coil</keyword>
<dbReference type="PANTHER" id="PTHR21625:SF1">
    <property type="entry name" value="DYNEIN REGULATORY COMPLEX PROTEIN 1"/>
    <property type="match status" value="1"/>
</dbReference>
<accession>A0A8C5HUF1</accession>